<keyword evidence="7" id="KW-0723">Serine/threonine-protein kinase</keyword>
<evidence type="ECO:0000256" key="15">
    <source>
        <dbReference type="ARBA" id="ARBA00022786"/>
    </source>
</evidence>
<comment type="subcellular location">
    <subcellularLocation>
        <location evidence="2">Cytoplasm</location>
        <location evidence="2">Cytoskeleton</location>
        <location evidence="2">Microtubule organizing center</location>
        <location evidence="2">Centrosome</location>
    </subcellularLocation>
    <subcellularLocation>
        <location evidence="1">Nucleus</location>
    </subcellularLocation>
</comment>
<keyword evidence="10" id="KW-0945">Host-virus interaction</keyword>
<keyword evidence="14" id="KW-0418">Kinase</keyword>
<reference evidence="29" key="1">
    <citation type="journal article" date="2022" name="bioRxiv">
        <title>Sequencing and chromosome-scale assembly of the giantPleurodeles waltlgenome.</title>
        <authorList>
            <person name="Brown T."/>
            <person name="Elewa A."/>
            <person name="Iarovenko S."/>
            <person name="Subramanian E."/>
            <person name="Araus A.J."/>
            <person name="Petzold A."/>
            <person name="Susuki M."/>
            <person name="Suzuki K.-i.T."/>
            <person name="Hayashi T."/>
            <person name="Toyoda A."/>
            <person name="Oliveira C."/>
            <person name="Osipova E."/>
            <person name="Leigh N.D."/>
            <person name="Simon A."/>
            <person name="Yun M.H."/>
        </authorList>
    </citation>
    <scope>NUCLEOTIDE SEQUENCE</scope>
    <source>
        <strain evidence="29">20211129_DDA</strain>
        <tissue evidence="29">Liver</tissue>
    </source>
</reference>
<dbReference type="SUPFAM" id="SSF48371">
    <property type="entry name" value="ARM repeat"/>
    <property type="match status" value="1"/>
</dbReference>
<evidence type="ECO:0000256" key="11">
    <source>
        <dbReference type="ARBA" id="ARBA00022679"/>
    </source>
</evidence>
<keyword evidence="19" id="KW-0805">Transcription regulation</keyword>
<dbReference type="Gene3D" id="1.25.10.10">
    <property type="entry name" value="Leucine-rich Repeat Variant"/>
    <property type="match status" value="1"/>
</dbReference>
<evidence type="ECO:0000256" key="17">
    <source>
        <dbReference type="ARBA" id="ARBA00022853"/>
    </source>
</evidence>
<keyword evidence="20" id="KW-0804">Transcription</keyword>
<dbReference type="Proteomes" id="UP001066276">
    <property type="component" value="Chromosome 9"/>
</dbReference>
<evidence type="ECO:0000256" key="26">
    <source>
        <dbReference type="ARBA" id="ARBA00071147"/>
    </source>
</evidence>
<dbReference type="InterPro" id="IPR036322">
    <property type="entry name" value="WD40_repeat_dom_sf"/>
</dbReference>
<evidence type="ECO:0000256" key="9">
    <source>
        <dbReference type="ARBA" id="ARBA00022574"/>
    </source>
</evidence>
<dbReference type="EMBL" id="JANPWB010000013">
    <property type="protein sequence ID" value="KAJ1109377.1"/>
    <property type="molecule type" value="Genomic_DNA"/>
</dbReference>
<dbReference type="InterPro" id="IPR033270">
    <property type="entry name" value="VPRBP/DCAF1"/>
</dbReference>
<evidence type="ECO:0000256" key="1">
    <source>
        <dbReference type="ARBA" id="ARBA00004123"/>
    </source>
</evidence>
<evidence type="ECO:0000256" key="12">
    <source>
        <dbReference type="ARBA" id="ARBA00022737"/>
    </source>
</evidence>
<sequence length="1573" mass="176382">MTYVSARGRDANRVGRVETWSVCERPGKGHPEERAGRPGPVGRTRLSHDFGNLARGFKGGADNFAGTVGKRAWQRAGHGPHSHPVRTQRMQLLNKQWQSQMSELIEKETEEYRKGDPDPFDDRHPGRADPECMLGHLLRILFKNDDFMNALVNAYVMTSREPPLNTAACRLLLDIMPGLETAVVFQEKQEGIVENLFKWSREVEQPLKTYATGLLGGAMENQDIAANYREDNSQLVAQVLSRLRDLQLQDIANKVESKKTSPLKVNSEPLLPLDEEAVDMDYGDLLGGRVPENSLNNVDLSFQLDSSRTTSNRLNSFAKGGEIGFRNSRPDNDREHFRKVKQKLGFSSSEPERVGSELSNSSWSEMSLWVIGTNYSLYPLTSSVEQRLLLQYLTPLGEYQELLPIFMQMGSRELMMYYIDLKRNNDVLLTFEALKHLASLLLHNKFAAEFVAQGGVQKLLEIPRPSMAATGVSMCLYYLSYNQDAMERVCMHPHKVLSDVVNYTLWLMECSHASGCCHATMFFSICFSFRAVLELFDKQDGLRRLVNLISTLEILNLEDQGALLSDDEIFASRQTGKHTCMALRRYFEAHLAIKVEQVKQSLQRTEGGILIHAQPPYKACSYTHEQIVEMIEFLVEYGPAQLYWEPAEVFLKLSCVQLMLQLISIASNWKTYYARNDTVRYALDVLAILTVVPKIQLQLAEPVDVLDDAGSTVSTVGISIILGVAEGDFFTHDAEIQKSALQIIINCVCAPDNRLSNIGKFISGTPRRKIHLHPKGTEHVLSKMWNVVQSNNGIKVLLSLLSIKMPITDADQIRALACKALMGLSRSTTVRQIISKLPLFSSSHIQQLMKEPVLQDKRSEHVRFCKYAAELIERVSGKPLLMGSDVSLARLQKADVVAQSRITFPEKELLLLIRNHLISKGLQDTAAILTKEADLPMTAASHSSAFVPTIAPGAASSPLALPRTPRLPTGTPARLNVVSTTSTSNHCPSRPPVPSLPSALPGHGPVGNSPLIGRISFVKERQSPCNGKKMRVLRQKSDHGAYCQSPAIKKQLDRHLPSPPTLDSIMTEYLREQHARCKNPVATCPPFSLFNPHQCPEPKQRRQAPTNFTSRVTRRAVFPMYGGVDGGCFDRHLIFSRFRPISVFREANEDESGFTCCAFSARERFLMLGTCTGQLKLYNVFNGQEEASYNCHNSAITHLEPSRDGSLLLTSATWSQPLSALWGMKSVFDLKHSFSDDHYVEFSKHSQDRVIGTKEDIAHIYDIQTGHNLLTLYNSDLANNYKRNCATFNPTDDLVLNDGVLWDVRSAQAIHKFDKFNMNISGVFHPNGLEVIVNTEIWDLRTFHLLHTVPALDQCRVVFNSTGTVMYGAMLQADDEDDMLEERMKSPFGSSFRTFNATDYKPIATIDVKRNIFDLCTDTKDCYLAVIENQGSMDALNMDTVCRLYEVGRQRLAEDEDEEEDQDEEEQEDDDDDDDDDDSDDLDDLDTDPLLEAELEDEEAAEPAAEDGENDFSPSDDEELANMLEEDGDGEGEDEEEEDDDTDADEEVELILGDTDSSDNSDLEDDIILALNE</sequence>
<evidence type="ECO:0000256" key="10">
    <source>
        <dbReference type="ARBA" id="ARBA00022581"/>
    </source>
</evidence>
<comment type="catalytic activity">
    <reaction evidence="23">
        <text>L-threonyl-[protein] + ATP = O-phospho-L-threonyl-[protein] + ADP + H(+)</text>
        <dbReference type="Rhea" id="RHEA:46608"/>
        <dbReference type="Rhea" id="RHEA-COMP:11060"/>
        <dbReference type="Rhea" id="RHEA-COMP:11605"/>
        <dbReference type="ChEBI" id="CHEBI:15378"/>
        <dbReference type="ChEBI" id="CHEBI:30013"/>
        <dbReference type="ChEBI" id="CHEBI:30616"/>
        <dbReference type="ChEBI" id="CHEBI:61977"/>
        <dbReference type="ChEBI" id="CHEBI:456216"/>
        <dbReference type="EC" id="2.7.11.1"/>
    </reaction>
</comment>
<feature type="compositionally biased region" description="Acidic residues" evidence="28">
    <location>
        <begin position="1556"/>
        <end position="1566"/>
    </location>
</feature>
<keyword evidence="18" id="KW-0007">Acetylation</keyword>
<evidence type="ECO:0000256" key="27">
    <source>
        <dbReference type="ARBA" id="ARBA00078221"/>
    </source>
</evidence>
<evidence type="ECO:0000256" key="2">
    <source>
        <dbReference type="ARBA" id="ARBA00004300"/>
    </source>
</evidence>
<feature type="compositionally biased region" description="Acidic residues" evidence="28">
    <location>
        <begin position="1454"/>
        <end position="1549"/>
    </location>
</feature>
<organism evidence="29 30">
    <name type="scientific">Pleurodeles waltl</name>
    <name type="common">Iberian ribbed newt</name>
    <dbReference type="NCBI Taxonomy" id="8319"/>
    <lineage>
        <taxon>Eukaryota</taxon>
        <taxon>Metazoa</taxon>
        <taxon>Chordata</taxon>
        <taxon>Craniata</taxon>
        <taxon>Vertebrata</taxon>
        <taxon>Euteleostomi</taxon>
        <taxon>Amphibia</taxon>
        <taxon>Batrachia</taxon>
        <taxon>Caudata</taxon>
        <taxon>Salamandroidea</taxon>
        <taxon>Salamandridae</taxon>
        <taxon>Pleurodelinae</taxon>
        <taxon>Pleurodeles</taxon>
    </lineage>
</organism>
<keyword evidence="6" id="KW-0963">Cytoplasm</keyword>
<dbReference type="InterPro" id="IPR016024">
    <property type="entry name" value="ARM-type_fold"/>
</dbReference>
<evidence type="ECO:0000256" key="22">
    <source>
        <dbReference type="ARBA" id="ARBA00023242"/>
    </source>
</evidence>
<keyword evidence="9" id="KW-0853">WD repeat</keyword>
<comment type="caution">
    <text evidence="29">The sequence shown here is derived from an EMBL/GenBank/DDBJ whole genome shotgun (WGS) entry which is preliminary data.</text>
</comment>
<evidence type="ECO:0000256" key="7">
    <source>
        <dbReference type="ARBA" id="ARBA00022527"/>
    </source>
</evidence>
<keyword evidence="11" id="KW-0808">Transferase</keyword>
<evidence type="ECO:0000256" key="19">
    <source>
        <dbReference type="ARBA" id="ARBA00023015"/>
    </source>
</evidence>
<dbReference type="GO" id="GO:0005524">
    <property type="term" value="F:ATP binding"/>
    <property type="evidence" value="ECO:0007669"/>
    <property type="project" value="UniProtKB-KW"/>
</dbReference>
<comment type="similarity">
    <text evidence="4">Belongs to the VPRBP/DCAF1 family.</text>
</comment>
<dbReference type="InterPro" id="IPR006594">
    <property type="entry name" value="LisH"/>
</dbReference>
<evidence type="ECO:0000256" key="14">
    <source>
        <dbReference type="ARBA" id="ARBA00022777"/>
    </source>
</evidence>
<dbReference type="GO" id="GO:0030331">
    <property type="term" value="F:nuclear estrogen receptor binding"/>
    <property type="evidence" value="ECO:0007669"/>
    <property type="project" value="TreeGrafter"/>
</dbReference>
<dbReference type="SMART" id="SM00667">
    <property type="entry name" value="LisH"/>
    <property type="match status" value="1"/>
</dbReference>
<gene>
    <name evidence="29" type="ORF">NDU88_006738</name>
</gene>
<dbReference type="PROSITE" id="PS50896">
    <property type="entry name" value="LISH"/>
    <property type="match status" value="1"/>
</dbReference>
<protein>
    <recommendedName>
        <fullName evidence="26">DDB1- and CUL4-associated factor 1</fullName>
        <ecNumber evidence="5">2.7.11.1</ecNumber>
    </recommendedName>
    <alternativeName>
        <fullName evidence="27">Serine/threonine-protein kinase VPRBP</fullName>
    </alternativeName>
</protein>
<dbReference type="PANTHER" id="PTHR13129:SF4">
    <property type="entry name" value="DDB1- AND CUL4-ASSOCIATED FACTOR 1"/>
    <property type="match status" value="1"/>
</dbReference>
<dbReference type="GO" id="GO:1990244">
    <property type="term" value="F:histone H2AT120 kinase activity"/>
    <property type="evidence" value="ECO:0007669"/>
    <property type="project" value="TreeGrafter"/>
</dbReference>
<dbReference type="GO" id="GO:0016567">
    <property type="term" value="P:protein ubiquitination"/>
    <property type="evidence" value="ECO:0007669"/>
    <property type="project" value="InterPro"/>
</dbReference>
<feature type="region of interest" description="Disordered" evidence="28">
    <location>
        <begin position="1450"/>
        <end position="1566"/>
    </location>
</feature>
<proteinExistence type="inferred from homology"/>
<keyword evidence="13" id="KW-0547">Nucleotide-binding</keyword>
<evidence type="ECO:0000256" key="16">
    <source>
        <dbReference type="ARBA" id="ARBA00022840"/>
    </source>
</evidence>
<comment type="pathway">
    <text evidence="3">Protein modification; protein ubiquitination.</text>
</comment>
<accession>A0AAV7N0B3</accession>
<evidence type="ECO:0000256" key="24">
    <source>
        <dbReference type="ARBA" id="ARBA00048679"/>
    </source>
</evidence>
<keyword evidence="17" id="KW-0156">Chromatin regulator</keyword>
<dbReference type="GO" id="GO:0005813">
    <property type="term" value="C:centrosome"/>
    <property type="evidence" value="ECO:0007669"/>
    <property type="project" value="UniProtKB-SubCell"/>
</dbReference>
<evidence type="ECO:0000256" key="28">
    <source>
        <dbReference type="SAM" id="MobiDB-lite"/>
    </source>
</evidence>
<keyword evidence="15" id="KW-0833">Ubl conjugation pathway</keyword>
<dbReference type="EC" id="2.7.11.1" evidence="5"/>
<evidence type="ECO:0000256" key="21">
    <source>
        <dbReference type="ARBA" id="ARBA00023212"/>
    </source>
</evidence>
<dbReference type="InterPro" id="IPR015943">
    <property type="entry name" value="WD40/YVTN_repeat-like_dom_sf"/>
</dbReference>
<dbReference type="InterPro" id="IPR011989">
    <property type="entry name" value="ARM-like"/>
</dbReference>
<dbReference type="GO" id="GO:0005634">
    <property type="term" value="C:nucleus"/>
    <property type="evidence" value="ECO:0007669"/>
    <property type="project" value="UniProtKB-SubCell"/>
</dbReference>
<evidence type="ECO:0000256" key="20">
    <source>
        <dbReference type="ARBA" id="ARBA00023163"/>
    </source>
</evidence>
<keyword evidence="21" id="KW-0206">Cytoskeleton</keyword>
<feature type="compositionally biased region" description="Basic and acidic residues" evidence="28">
    <location>
        <begin position="25"/>
        <end position="36"/>
    </location>
</feature>
<dbReference type="PANTHER" id="PTHR13129">
    <property type="entry name" value="VPRBP PROTEIN-RELATED"/>
    <property type="match status" value="1"/>
</dbReference>
<feature type="region of interest" description="Disordered" evidence="28">
    <location>
        <begin position="23"/>
        <end position="42"/>
    </location>
</feature>
<keyword evidence="8" id="KW-0597">Phosphoprotein</keyword>
<comment type="catalytic activity">
    <reaction evidence="24">
        <text>L-seryl-[protein] + ATP = O-phospho-L-seryl-[protein] + ADP + H(+)</text>
        <dbReference type="Rhea" id="RHEA:17989"/>
        <dbReference type="Rhea" id="RHEA-COMP:9863"/>
        <dbReference type="Rhea" id="RHEA-COMP:11604"/>
        <dbReference type="ChEBI" id="CHEBI:15378"/>
        <dbReference type="ChEBI" id="CHEBI:29999"/>
        <dbReference type="ChEBI" id="CHEBI:30616"/>
        <dbReference type="ChEBI" id="CHEBI:83421"/>
        <dbReference type="ChEBI" id="CHEBI:456216"/>
        <dbReference type="EC" id="2.7.11.1"/>
    </reaction>
</comment>
<name>A0AAV7N0B3_PLEWA</name>
<evidence type="ECO:0000256" key="3">
    <source>
        <dbReference type="ARBA" id="ARBA00004906"/>
    </source>
</evidence>
<evidence type="ECO:0000256" key="4">
    <source>
        <dbReference type="ARBA" id="ARBA00008845"/>
    </source>
</evidence>
<evidence type="ECO:0000256" key="8">
    <source>
        <dbReference type="ARBA" id="ARBA00022553"/>
    </source>
</evidence>
<keyword evidence="30" id="KW-1185">Reference proteome</keyword>
<evidence type="ECO:0000256" key="13">
    <source>
        <dbReference type="ARBA" id="ARBA00022741"/>
    </source>
</evidence>
<dbReference type="Gene3D" id="2.130.10.10">
    <property type="entry name" value="YVTN repeat-like/Quinoprotein amine dehydrogenase"/>
    <property type="match status" value="1"/>
</dbReference>
<keyword evidence="12" id="KW-0677">Repeat</keyword>
<comment type="subunit">
    <text evidence="25">Component of the DCX (DDB1-CUL4-X-box) E3 ubiquitin-protein ligase complex, named CUL4A-RBX1-DDB1-DCAF1/VPRBP complex. Interacts with DDB1; the interaction is direct. Also forms a ternary complex with DDA1 and DDB1. Interacts with NF2 (via FERM domain). Component of the EDVP complex, a E3 ligase complex containing DYRK2, EDD/UBR5, DDB1 and DCAF1. Interacts with DYRK2; the interaction is direct. Interacts with RAG1; the interaction is direct. Interacts with LLGL1 and LLGL2. Interacts with histone H3. Interacts with ESR1 and LATS1; probably recruited by LATS1 to promote ESR1 ubiquitination and ubiquitin-mediated proteasomal degradation. Directly interacts with TET1, TET2 and TET3 (via C-terminus). Interacts with CEP78; promoting DCAF1 localization to centrosomes.</text>
</comment>
<evidence type="ECO:0000256" key="6">
    <source>
        <dbReference type="ARBA" id="ARBA00022490"/>
    </source>
</evidence>
<evidence type="ECO:0000256" key="23">
    <source>
        <dbReference type="ARBA" id="ARBA00047899"/>
    </source>
</evidence>
<keyword evidence="22" id="KW-0539">Nucleus</keyword>
<keyword evidence="16" id="KW-0067">ATP-binding</keyword>
<evidence type="ECO:0000256" key="18">
    <source>
        <dbReference type="ARBA" id="ARBA00022990"/>
    </source>
</evidence>
<dbReference type="FunFam" id="2.130.10.10:FF:000055">
    <property type="entry name" value="DDB1 and CUL4-associated factor 1"/>
    <property type="match status" value="1"/>
</dbReference>
<evidence type="ECO:0000256" key="5">
    <source>
        <dbReference type="ARBA" id="ARBA00012513"/>
    </source>
</evidence>
<evidence type="ECO:0000256" key="25">
    <source>
        <dbReference type="ARBA" id="ARBA00063313"/>
    </source>
</evidence>
<evidence type="ECO:0000313" key="30">
    <source>
        <dbReference type="Proteomes" id="UP001066276"/>
    </source>
</evidence>
<evidence type="ECO:0000313" key="29">
    <source>
        <dbReference type="EMBL" id="KAJ1109377.1"/>
    </source>
</evidence>
<dbReference type="GO" id="GO:0080008">
    <property type="term" value="C:Cul4-RING E3 ubiquitin ligase complex"/>
    <property type="evidence" value="ECO:0007669"/>
    <property type="project" value="TreeGrafter"/>
</dbReference>
<dbReference type="SUPFAM" id="SSF50978">
    <property type="entry name" value="WD40 repeat-like"/>
    <property type="match status" value="1"/>
</dbReference>